<dbReference type="GO" id="GO:0016020">
    <property type="term" value="C:membrane"/>
    <property type="evidence" value="ECO:0007669"/>
    <property type="project" value="InterPro"/>
</dbReference>
<reference evidence="5 6" key="1">
    <citation type="journal article" date="2013" name="Genome Announc.">
        <title>The Draft Genome Sequence of Sphingomonas paucimobilis Strain HER1398 (Proteobacteria), Host to the Giant PAU Phage, Indicates That It Is a Member of the Genus Sphingobacterium (Bacteroidetes).</title>
        <authorList>
            <person name="White R.A.III."/>
            <person name="Suttle C.A."/>
        </authorList>
    </citation>
    <scope>NUCLEOTIDE SEQUENCE [LARGE SCALE GENOMIC DNA]</scope>
    <source>
        <strain evidence="5 6">HER1398</strain>
    </source>
</reference>
<proteinExistence type="predicted"/>
<accession>U2HZJ0</accession>
<feature type="domain" description="Signal transduction histidine kinase internal region" evidence="4">
    <location>
        <begin position="471"/>
        <end position="550"/>
    </location>
</feature>
<dbReference type="RefSeq" id="WP_021068778.1">
    <property type="nucleotide sequence ID" value="NZ_ATDL01000004.1"/>
</dbReference>
<dbReference type="AlphaFoldDB" id="U2HZJ0"/>
<dbReference type="GO" id="GO:0000155">
    <property type="term" value="F:phosphorelay sensor kinase activity"/>
    <property type="evidence" value="ECO:0007669"/>
    <property type="project" value="InterPro"/>
</dbReference>
<dbReference type="OrthoDB" id="9809670at2"/>
<dbReference type="SMART" id="SM00028">
    <property type="entry name" value="TPR"/>
    <property type="match status" value="6"/>
</dbReference>
<evidence type="ECO:0000313" key="6">
    <source>
        <dbReference type="Proteomes" id="UP000016584"/>
    </source>
</evidence>
<keyword evidence="3" id="KW-0472">Membrane</keyword>
<dbReference type="PROSITE" id="PS50005">
    <property type="entry name" value="TPR"/>
    <property type="match status" value="1"/>
</dbReference>
<dbReference type="STRING" id="1346330.M472_18135"/>
<dbReference type="Gene3D" id="1.25.40.10">
    <property type="entry name" value="Tetratricopeptide repeat domain"/>
    <property type="match status" value="1"/>
</dbReference>
<dbReference type="Pfam" id="PF06580">
    <property type="entry name" value="His_kinase"/>
    <property type="match status" value="1"/>
</dbReference>
<evidence type="ECO:0000256" key="2">
    <source>
        <dbReference type="SAM" id="Coils"/>
    </source>
</evidence>
<keyword evidence="2" id="KW-0175">Coiled coil</keyword>
<dbReference type="PANTHER" id="PTHR34220">
    <property type="entry name" value="SENSOR HISTIDINE KINASE YPDA"/>
    <property type="match status" value="1"/>
</dbReference>
<feature type="transmembrane region" description="Helical" evidence="3">
    <location>
        <begin position="418"/>
        <end position="437"/>
    </location>
</feature>
<dbReference type="PATRIC" id="fig|1346330.5.peg.586"/>
<dbReference type="InterPro" id="IPR019734">
    <property type="entry name" value="TPR_rpt"/>
</dbReference>
<evidence type="ECO:0000313" key="5">
    <source>
        <dbReference type="EMBL" id="ERJ60680.1"/>
    </source>
</evidence>
<keyword evidence="3" id="KW-0812">Transmembrane</keyword>
<feature type="coiled-coil region" evidence="2">
    <location>
        <begin position="370"/>
        <end position="408"/>
    </location>
</feature>
<organism evidence="5 6">
    <name type="scientific">Sphingobacterium paucimobilis HER1398</name>
    <dbReference type="NCBI Taxonomy" id="1346330"/>
    <lineage>
        <taxon>Bacteria</taxon>
        <taxon>Pseudomonadati</taxon>
        <taxon>Bacteroidota</taxon>
        <taxon>Sphingobacteriia</taxon>
        <taxon>Sphingobacteriales</taxon>
        <taxon>Sphingobacteriaceae</taxon>
        <taxon>Sphingobacterium</taxon>
    </lineage>
</organism>
<dbReference type="InterPro" id="IPR010559">
    <property type="entry name" value="Sig_transdc_His_kin_internal"/>
</dbReference>
<dbReference type="PANTHER" id="PTHR34220:SF7">
    <property type="entry name" value="SENSOR HISTIDINE KINASE YPDA"/>
    <property type="match status" value="1"/>
</dbReference>
<evidence type="ECO:0000259" key="4">
    <source>
        <dbReference type="Pfam" id="PF06580"/>
    </source>
</evidence>
<dbReference type="EMBL" id="ATDL01000004">
    <property type="protein sequence ID" value="ERJ60680.1"/>
    <property type="molecule type" value="Genomic_DNA"/>
</dbReference>
<keyword evidence="6" id="KW-1185">Reference proteome</keyword>
<evidence type="ECO:0000256" key="3">
    <source>
        <dbReference type="SAM" id="Phobius"/>
    </source>
</evidence>
<evidence type="ECO:0000256" key="1">
    <source>
        <dbReference type="PROSITE-ProRule" id="PRU00339"/>
    </source>
</evidence>
<dbReference type="Proteomes" id="UP000016584">
    <property type="component" value="Unassembled WGS sequence"/>
</dbReference>
<keyword evidence="1" id="KW-0802">TPR repeat</keyword>
<comment type="caution">
    <text evidence="5">The sequence shown here is derived from an EMBL/GenBank/DDBJ whole genome shotgun (WGS) entry which is preliminary data.</text>
</comment>
<dbReference type="InterPro" id="IPR050640">
    <property type="entry name" value="Bact_2-comp_sensor_kinase"/>
</dbReference>
<dbReference type="InterPro" id="IPR011990">
    <property type="entry name" value="TPR-like_helical_dom_sf"/>
</dbReference>
<feature type="repeat" description="TPR" evidence="1">
    <location>
        <begin position="214"/>
        <end position="247"/>
    </location>
</feature>
<dbReference type="SUPFAM" id="SSF48452">
    <property type="entry name" value="TPR-like"/>
    <property type="match status" value="2"/>
</dbReference>
<gene>
    <name evidence="5" type="ORF">M472_18135</name>
</gene>
<dbReference type="InterPro" id="IPR036890">
    <property type="entry name" value="HATPase_C_sf"/>
</dbReference>
<dbReference type="eggNOG" id="COG2972">
    <property type="taxonomic scope" value="Bacteria"/>
</dbReference>
<dbReference type="Gene3D" id="3.30.565.10">
    <property type="entry name" value="Histidine kinase-like ATPase, C-terminal domain"/>
    <property type="match status" value="1"/>
</dbReference>
<protein>
    <recommendedName>
        <fullName evidence="4">Signal transduction histidine kinase internal region domain-containing protein</fullName>
    </recommendedName>
</protein>
<sequence>MKGDQMYQINNLSLLSIGLVYFLLSTLSLSAQSITDSLEQLLDIERDSSKRVKLMVDLSRELQRDAQKTNEAIQLATDAVKIASSKDSSLYAHSLNNLGLLLRYDQQYKPALTLHVRAFHLVEKATDNGIEKMTYANNAGVAARYANSYDVAVKYYLFALNIAEREKNMRNIEIACNGLGNAYIAIPGRESLALEYLERALLTAKQEGNKRGEAIQYLTIGGYYDKLKQYEKARTYFNKLIQINKQIGDKKGIAMSLKALGDSYLNAGDDLDLAERYYHLSLSLFREINDKLQQANALLRLGQVSYIQKKYYRSISQLEKSASLSQQVKSKALLQATALATSSAYEALKNYPLALKHYKLSRDYQDSINLDKQNVEIASINRQYNIAKKETEIELLKAEHTINEAKLSKHASSMRNRGIIILLLIALFITLSIVYFLQYRYRQNQEKANKRLLNAKQKHLKAVYEKNLAQAEILSTQMRINPHFLFNCLNAIKILIQQSKNKEAIKYLIMLARFSRSVLETTNMATHTLIEELNLIKLYIELEKNRFDDTFVYNIENTLGEDTKEIKIPPMLLQPFIENAIWHGLIPSEKKLKKLQLSVTETEHGAYIVIDDSGIGRFQASRRIKGHESRGTEITNKRIQLFNNTHSANIEYKFIDKEDSQGIPLGTSIHIHIKNINNHEHSNS</sequence>
<keyword evidence="3" id="KW-1133">Transmembrane helix</keyword>
<name>U2HZJ0_9SPHI</name>
<dbReference type="eggNOG" id="COG0457">
    <property type="taxonomic scope" value="Bacteria"/>
</dbReference>